<organism evidence="1 2">
    <name type="scientific">Lentithecium fluviatile CBS 122367</name>
    <dbReference type="NCBI Taxonomy" id="1168545"/>
    <lineage>
        <taxon>Eukaryota</taxon>
        <taxon>Fungi</taxon>
        <taxon>Dikarya</taxon>
        <taxon>Ascomycota</taxon>
        <taxon>Pezizomycotina</taxon>
        <taxon>Dothideomycetes</taxon>
        <taxon>Pleosporomycetidae</taxon>
        <taxon>Pleosporales</taxon>
        <taxon>Massarineae</taxon>
        <taxon>Lentitheciaceae</taxon>
        <taxon>Lentithecium</taxon>
    </lineage>
</organism>
<sequence>MISLNLLGRMFAVLDERMPGAEGFEVHDATMESLRHEYRRISVALGDTESYSSITRNIRLTE</sequence>
<protein>
    <submittedName>
        <fullName evidence="1">Uncharacterized protein</fullName>
    </submittedName>
</protein>
<evidence type="ECO:0000313" key="1">
    <source>
        <dbReference type="EMBL" id="KAF2679029.1"/>
    </source>
</evidence>
<reference evidence="1" key="1">
    <citation type="journal article" date="2020" name="Stud. Mycol.">
        <title>101 Dothideomycetes genomes: a test case for predicting lifestyles and emergence of pathogens.</title>
        <authorList>
            <person name="Haridas S."/>
            <person name="Albert R."/>
            <person name="Binder M."/>
            <person name="Bloem J."/>
            <person name="Labutti K."/>
            <person name="Salamov A."/>
            <person name="Andreopoulos B."/>
            <person name="Baker S."/>
            <person name="Barry K."/>
            <person name="Bills G."/>
            <person name="Bluhm B."/>
            <person name="Cannon C."/>
            <person name="Castanera R."/>
            <person name="Culley D."/>
            <person name="Daum C."/>
            <person name="Ezra D."/>
            <person name="Gonzalez J."/>
            <person name="Henrissat B."/>
            <person name="Kuo A."/>
            <person name="Liang C."/>
            <person name="Lipzen A."/>
            <person name="Lutzoni F."/>
            <person name="Magnuson J."/>
            <person name="Mondo S."/>
            <person name="Nolan M."/>
            <person name="Ohm R."/>
            <person name="Pangilinan J."/>
            <person name="Park H.-J."/>
            <person name="Ramirez L."/>
            <person name="Alfaro M."/>
            <person name="Sun H."/>
            <person name="Tritt A."/>
            <person name="Yoshinaga Y."/>
            <person name="Zwiers L.-H."/>
            <person name="Turgeon B."/>
            <person name="Goodwin S."/>
            <person name="Spatafora J."/>
            <person name="Crous P."/>
            <person name="Grigoriev I."/>
        </authorList>
    </citation>
    <scope>NUCLEOTIDE SEQUENCE</scope>
    <source>
        <strain evidence="1">CBS 122367</strain>
    </source>
</reference>
<dbReference type="Proteomes" id="UP000799291">
    <property type="component" value="Unassembled WGS sequence"/>
</dbReference>
<dbReference type="EMBL" id="MU005607">
    <property type="protein sequence ID" value="KAF2679029.1"/>
    <property type="molecule type" value="Genomic_DNA"/>
</dbReference>
<gene>
    <name evidence="1" type="ORF">K458DRAFT_422689</name>
</gene>
<proteinExistence type="predicted"/>
<name>A0A6G1IMC5_9PLEO</name>
<dbReference type="AlphaFoldDB" id="A0A6G1IMC5"/>
<keyword evidence="2" id="KW-1185">Reference proteome</keyword>
<accession>A0A6G1IMC5</accession>
<evidence type="ECO:0000313" key="2">
    <source>
        <dbReference type="Proteomes" id="UP000799291"/>
    </source>
</evidence>